<feature type="domain" description="N-acetyltransferase" evidence="1">
    <location>
        <begin position="199"/>
        <end position="365"/>
    </location>
</feature>
<dbReference type="Pfam" id="PF13302">
    <property type="entry name" value="Acetyltransf_3"/>
    <property type="match status" value="2"/>
</dbReference>
<proteinExistence type="predicted"/>
<feature type="domain" description="N-acetyltransferase" evidence="1">
    <location>
        <begin position="12"/>
        <end position="176"/>
    </location>
</feature>
<dbReference type="InterPro" id="IPR016181">
    <property type="entry name" value="Acyl_CoA_acyltransferase"/>
</dbReference>
<dbReference type="Gene3D" id="3.40.630.30">
    <property type="match status" value="2"/>
</dbReference>
<comment type="caution">
    <text evidence="2">The sequence shown here is derived from an EMBL/GenBank/DDBJ whole genome shotgun (WGS) entry which is preliminary data.</text>
</comment>
<name>A0A2W2ET89_9ACTN</name>
<dbReference type="InterPro" id="IPR000182">
    <property type="entry name" value="GNAT_dom"/>
</dbReference>
<organism evidence="2 3">
    <name type="scientific">Spongiactinospora gelatinilytica</name>
    <dbReference type="NCBI Taxonomy" id="2666298"/>
    <lineage>
        <taxon>Bacteria</taxon>
        <taxon>Bacillati</taxon>
        <taxon>Actinomycetota</taxon>
        <taxon>Actinomycetes</taxon>
        <taxon>Streptosporangiales</taxon>
        <taxon>Streptosporangiaceae</taxon>
        <taxon>Spongiactinospora</taxon>
    </lineage>
</organism>
<evidence type="ECO:0000313" key="2">
    <source>
        <dbReference type="EMBL" id="PZG19655.1"/>
    </source>
</evidence>
<keyword evidence="3" id="KW-1185">Reference proteome</keyword>
<evidence type="ECO:0000259" key="1">
    <source>
        <dbReference type="PROSITE" id="PS51186"/>
    </source>
</evidence>
<gene>
    <name evidence="2" type="ORF">C1I98_37865</name>
</gene>
<dbReference type="InterPro" id="IPR051908">
    <property type="entry name" value="Ribosomal_N-acetyltransferase"/>
</dbReference>
<reference evidence="2 3" key="1">
    <citation type="submission" date="2018-01" db="EMBL/GenBank/DDBJ databases">
        <title>Draft genome sequence of Sphaerisporangium sp. 7K107.</title>
        <authorList>
            <person name="Sahin N."/>
            <person name="Saygin H."/>
            <person name="Ay H."/>
        </authorList>
    </citation>
    <scope>NUCLEOTIDE SEQUENCE [LARGE SCALE GENOMIC DNA]</scope>
    <source>
        <strain evidence="2 3">7K107</strain>
    </source>
</reference>
<dbReference type="PANTHER" id="PTHR43441">
    <property type="entry name" value="RIBOSOMAL-PROTEIN-SERINE ACETYLTRANSFERASE"/>
    <property type="match status" value="1"/>
</dbReference>
<dbReference type="GO" id="GO:1990189">
    <property type="term" value="F:protein N-terminal-serine acetyltransferase activity"/>
    <property type="evidence" value="ECO:0007669"/>
    <property type="project" value="TreeGrafter"/>
</dbReference>
<dbReference type="SUPFAM" id="SSF55729">
    <property type="entry name" value="Acyl-CoA N-acyltransferases (Nat)"/>
    <property type="match status" value="2"/>
</dbReference>
<dbReference type="AlphaFoldDB" id="A0A2W2ET89"/>
<dbReference type="PROSITE" id="PS51186">
    <property type="entry name" value="GNAT"/>
    <property type="match status" value="2"/>
</dbReference>
<dbReference type="CDD" id="cd04301">
    <property type="entry name" value="NAT_SF"/>
    <property type="match status" value="1"/>
</dbReference>
<evidence type="ECO:0000313" key="3">
    <source>
        <dbReference type="Proteomes" id="UP000248544"/>
    </source>
</evidence>
<accession>A0A2W2ET89</accession>
<dbReference type="PANTHER" id="PTHR43441:SF10">
    <property type="entry name" value="ACETYLTRANSFERASE"/>
    <property type="match status" value="1"/>
</dbReference>
<dbReference type="EMBL" id="POUA01000627">
    <property type="protein sequence ID" value="PZG19655.1"/>
    <property type="molecule type" value="Genomic_DNA"/>
</dbReference>
<keyword evidence="2" id="KW-0808">Transferase</keyword>
<sequence>MFTPEVIPAGPVLLRPLADGDADAIVRACADPLITRFIPSVPVPYTHEDVAAFIKSAADQWRRGGATFAVADPASGEWQGTIGLKPPDTRGCHSIGYLLAPWARGRGLASAAARGVAEWAFRNGAQRIELLADVENIASQRVAGAAGFLREGIRRGLEHRRDGDYHDMVAFARLAGDPGEPVRPYLPFPPGGELTDGVVRLVPITAQDAPDFYAMMNDPQVLKYHVAPQPPPLAEITARCRMTGTWWLAGERAELAIRDAATGEFAGHIQLMNVTPLLGQAMLGYALLPAHRGRGFVTRAVGLLVSWAFEHTALSRIVAGTAPGNHASQAVLRRAGFTSEALIRGLMPGPGGTRLDDLQWARLRS</sequence>
<dbReference type="RefSeq" id="WP_111172057.1">
    <property type="nucleotide sequence ID" value="NZ_POUA01000627.1"/>
</dbReference>
<protein>
    <submittedName>
        <fullName evidence="2">N-acetyltransferase</fullName>
    </submittedName>
</protein>
<dbReference type="GO" id="GO:0008999">
    <property type="term" value="F:protein-N-terminal-alanine acetyltransferase activity"/>
    <property type="evidence" value="ECO:0007669"/>
    <property type="project" value="TreeGrafter"/>
</dbReference>
<dbReference type="GO" id="GO:0005737">
    <property type="term" value="C:cytoplasm"/>
    <property type="evidence" value="ECO:0007669"/>
    <property type="project" value="TreeGrafter"/>
</dbReference>
<dbReference type="Proteomes" id="UP000248544">
    <property type="component" value="Unassembled WGS sequence"/>
</dbReference>